<evidence type="ECO:0000313" key="6">
    <source>
        <dbReference type="Proteomes" id="UP000002037"/>
    </source>
</evidence>
<feature type="compositionally biased region" description="Pro residues" evidence="3">
    <location>
        <begin position="185"/>
        <end position="195"/>
    </location>
</feature>
<dbReference type="RefSeq" id="XP_002548971.1">
    <property type="nucleotide sequence ID" value="XM_002548925.1"/>
</dbReference>
<feature type="domain" description="Zn(2)-C6 fungal-type" evidence="4">
    <location>
        <begin position="19"/>
        <end position="49"/>
    </location>
</feature>
<keyword evidence="6" id="KW-1185">Reference proteome</keyword>
<dbReference type="HOGENOM" id="CLU_014489_0_0_1"/>
<evidence type="ECO:0000256" key="1">
    <source>
        <dbReference type="ARBA" id="ARBA00004123"/>
    </source>
</evidence>
<dbReference type="InterPro" id="IPR021858">
    <property type="entry name" value="Fun_TF"/>
</dbReference>
<dbReference type="OrthoDB" id="424974at2759"/>
<dbReference type="GO" id="GO:0005634">
    <property type="term" value="C:nucleus"/>
    <property type="evidence" value="ECO:0007669"/>
    <property type="project" value="UniProtKB-SubCell"/>
</dbReference>
<accession>C5MB26</accession>
<evidence type="ECO:0000256" key="2">
    <source>
        <dbReference type="ARBA" id="ARBA00023242"/>
    </source>
</evidence>
<feature type="compositionally biased region" description="Pro residues" evidence="3">
    <location>
        <begin position="259"/>
        <end position="278"/>
    </location>
</feature>
<feature type="compositionally biased region" description="Low complexity" evidence="3">
    <location>
        <begin position="315"/>
        <end position="328"/>
    </location>
</feature>
<feature type="compositionally biased region" description="Low complexity" evidence="3">
    <location>
        <begin position="73"/>
        <end position="92"/>
    </location>
</feature>
<dbReference type="Pfam" id="PF11951">
    <property type="entry name" value="Fungal_trans_2"/>
    <property type="match status" value="1"/>
</dbReference>
<comment type="subcellular location">
    <subcellularLocation>
        <location evidence="1">Nucleus</location>
    </subcellularLocation>
</comment>
<evidence type="ECO:0000259" key="4">
    <source>
        <dbReference type="PROSITE" id="PS50048"/>
    </source>
</evidence>
<proteinExistence type="predicted"/>
<dbReference type="Pfam" id="PF00172">
    <property type="entry name" value="Zn_clus"/>
    <property type="match status" value="1"/>
</dbReference>
<dbReference type="InterPro" id="IPR001138">
    <property type="entry name" value="Zn2Cys6_DnaBD"/>
</dbReference>
<feature type="compositionally biased region" description="Low complexity" evidence="3">
    <location>
        <begin position="279"/>
        <end position="308"/>
    </location>
</feature>
<dbReference type="GeneID" id="8295990"/>
<dbReference type="SUPFAM" id="SSF57701">
    <property type="entry name" value="Zn2/Cys6 DNA-binding domain"/>
    <property type="match status" value="1"/>
</dbReference>
<dbReference type="GO" id="GO:0000976">
    <property type="term" value="F:transcription cis-regulatory region binding"/>
    <property type="evidence" value="ECO:0007669"/>
    <property type="project" value="TreeGrafter"/>
</dbReference>
<dbReference type="GO" id="GO:0045944">
    <property type="term" value="P:positive regulation of transcription by RNA polymerase II"/>
    <property type="evidence" value="ECO:0007669"/>
    <property type="project" value="TreeGrafter"/>
</dbReference>
<feature type="region of interest" description="Disordered" evidence="3">
    <location>
        <begin position="68"/>
        <end position="154"/>
    </location>
</feature>
<dbReference type="KEGG" id="ctp:CTRG_03268"/>
<dbReference type="GO" id="GO:0000981">
    <property type="term" value="F:DNA-binding transcription factor activity, RNA polymerase II-specific"/>
    <property type="evidence" value="ECO:0007669"/>
    <property type="project" value="InterPro"/>
</dbReference>
<dbReference type="EMBL" id="GG692398">
    <property type="protein sequence ID" value="EER32843.1"/>
    <property type="molecule type" value="Genomic_DNA"/>
</dbReference>
<feature type="compositionally biased region" description="Polar residues" evidence="3">
    <location>
        <begin position="387"/>
        <end position="413"/>
    </location>
</feature>
<dbReference type="PANTHER" id="PTHR37534">
    <property type="entry name" value="TRANSCRIPTIONAL ACTIVATOR PROTEIN UGA3"/>
    <property type="match status" value="1"/>
</dbReference>
<dbReference type="GO" id="GO:0008270">
    <property type="term" value="F:zinc ion binding"/>
    <property type="evidence" value="ECO:0007669"/>
    <property type="project" value="InterPro"/>
</dbReference>
<evidence type="ECO:0000256" key="3">
    <source>
        <dbReference type="SAM" id="MobiDB-lite"/>
    </source>
</evidence>
<gene>
    <name evidence="5" type="ORF">CTRG_03268</name>
</gene>
<dbReference type="PANTHER" id="PTHR37534:SF49">
    <property type="entry name" value="LYSINE BIOSYNTHESIS REGULATORY PROTEIN LYS14"/>
    <property type="match status" value="1"/>
</dbReference>
<feature type="compositionally biased region" description="Low complexity" evidence="3">
    <location>
        <begin position="358"/>
        <end position="371"/>
    </location>
</feature>
<dbReference type="PROSITE" id="PS00463">
    <property type="entry name" value="ZN2_CY6_FUNGAL_1"/>
    <property type="match status" value="1"/>
</dbReference>
<dbReference type="CDD" id="cd00067">
    <property type="entry name" value="GAL4"/>
    <property type="match status" value="1"/>
</dbReference>
<feature type="compositionally biased region" description="Polar residues" evidence="3">
    <location>
        <begin position="130"/>
        <end position="141"/>
    </location>
</feature>
<dbReference type="InterPro" id="IPR036864">
    <property type="entry name" value="Zn2-C6_fun-type_DNA-bd_sf"/>
</dbReference>
<protein>
    <recommendedName>
        <fullName evidence="4">Zn(2)-C6 fungal-type domain-containing protein</fullName>
    </recommendedName>
</protein>
<dbReference type="VEuPathDB" id="FungiDB:CTRG_03268"/>
<reference evidence="5 6" key="1">
    <citation type="journal article" date="2009" name="Nature">
        <title>Evolution of pathogenicity and sexual reproduction in eight Candida genomes.</title>
        <authorList>
            <person name="Butler G."/>
            <person name="Rasmussen M.D."/>
            <person name="Lin M.F."/>
            <person name="Santos M.A."/>
            <person name="Sakthikumar S."/>
            <person name="Munro C.A."/>
            <person name="Rheinbay E."/>
            <person name="Grabherr M."/>
            <person name="Forche A."/>
            <person name="Reedy J.L."/>
            <person name="Agrafioti I."/>
            <person name="Arnaud M.B."/>
            <person name="Bates S."/>
            <person name="Brown A.J."/>
            <person name="Brunke S."/>
            <person name="Costanzo M.C."/>
            <person name="Fitzpatrick D.A."/>
            <person name="de Groot P.W."/>
            <person name="Harris D."/>
            <person name="Hoyer L.L."/>
            <person name="Hube B."/>
            <person name="Klis F.M."/>
            <person name="Kodira C."/>
            <person name="Lennard N."/>
            <person name="Logue M.E."/>
            <person name="Martin R."/>
            <person name="Neiman A.M."/>
            <person name="Nikolaou E."/>
            <person name="Quail M.A."/>
            <person name="Quinn J."/>
            <person name="Santos M.C."/>
            <person name="Schmitzberger F.F."/>
            <person name="Sherlock G."/>
            <person name="Shah P."/>
            <person name="Silverstein K.A."/>
            <person name="Skrzypek M.S."/>
            <person name="Soll D."/>
            <person name="Staggs R."/>
            <person name="Stansfield I."/>
            <person name="Stumpf M.P."/>
            <person name="Sudbery P.E."/>
            <person name="Srikantha T."/>
            <person name="Zeng Q."/>
            <person name="Berman J."/>
            <person name="Berriman M."/>
            <person name="Heitman J."/>
            <person name="Gow N.A."/>
            <person name="Lorenz M.C."/>
            <person name="Birren B.W."/>
            <person name="Kellis M."/>
            <person name="Cuomo C.A."/>
        </authorList>
    </citation>
    <scope>NUCLEOTIDE SEQUENCE [LARGE SCALE GENOMIC DNA]</scope>
    <source>
        <strain evidence="6">ATCC MYA-3404 / T1</strain>
    </source>
</reference>
<evidence type="ECO:0000313" key="5">
    <source>
        <dbReference type="EMBL" id="EER32843.1"/>
    </source>
</evidence>
<dbReference type="Proteomes" id="UP000002037">
    <property type="component" value="Unassembled WGS sequence"/>
</dbReference>
<name>C5MB26_CANTT</name>
<dbReference type="PROSITE" id="PS50048">
    <property type="entry name" value="ZN2_CY6_FUNGAL_2"/>
    <property type="match status" value="1"/>
</dbReference>
<keyword evidence="2" id="KW-0539">Nucleus</keyword>
<sequence length="918" mass="102427">MSEYNPQNPNSKRVYSKYGCKECKRRKIKCDEGKPFCWQCVRLRKQCAYPEPGEKVLRISKKKQTLMKLMESQQSQQLIQGQHQNHQQHQQPAAPPPHGSLPPLSSTTQQPVSASPSTHTSPHGHGNGTGNISQPLHTFNGQPVYGIPHDQYKQPHQPLFRDQIQHYHPDQNQPIHIHAPRTHHPAPPPPPPQLVPPTTSGHSNLPPYQDQYRGFPPTLPVPGRAPLAVQPHVPTQQQQQQQLVPALAYPIQQQQQQPHLPPASSVPPPLPQQQPQPPTITYSTPQQKLSPSAQSQQHVSPPVVSASAAPPPPASSSSSSFSSGKPSSIVLPPPHTSRLSINPPPDQLNKKAQYPLNIPISKPRSSGSISSLLNDSTKLNAPERSPDSNSIPANSPQTPHTANTNNSHFNTSPISYDSDLNGLYNQTDLDLLTTDLNNMVTEIMFDKNYDSNKHIMDTDEGSIKSFDSGSIDYVMTKNGDGGFVRNGGANTNRRNLPISFIKVTNPTNKTYLDVFYNEFANIILPLPSVDTTTNSYFNPARDIILESAAKHKYVLAAVLANGARQKFTKTENEEDEQAYCLYLSKCLKLLGPAIAADDKKLASNIESVLLTVLLLTIGNASNLKQDWRPHLKGAKDLLLKSSVPKRKNSKIFIFCKIWFVTIEILAGISSVKGGTLQTDQEIDELISCNDEYEVKVLRELGIVLDNGFNILGGYHHDCYELFGRLMKILNRGRDKNLNAQDSFEYIKLFADFQRQSEIQFIDSRGIIPDSSIDGQLLEHFDGKTISWMDICHQGYTLGAMIFILKKCFGENHASPQVQLMSKTIFGFISYLRDYPHDSVPNYTIKNALMMLQWPIYVSAENLTNEECHEPITRFFQISSQVGSGGATIALKRIRKIWQKRQNNEPTDDENDSEDLVAY</sequence>
<dbReference type="AlphaFoldDB" id="C5MB26"/>
<dbReference type="Gene3D" id="4.10.240.10">
    <property type="entry name" value="Zn(2)-C6 fungal-type DNA-binding domain"/>
    <property type="match status" value="1"/>
</dbReference>
<feature type="region of interest" description="Disordered" evidence="3">
    <location>
        <begin position="173"/>
        <end position="413"/>
    </location>
</feature>
<dbReference type="SMART" id="SM00066">
    <property type="entry name" value="GAL4"/>
    <property type="match status" value="1"/>
</dbReference>
<dbReference type="eggNOG" id="ENOG502QW5G">
    <property type="taxonomic scope" value="Eukaryota"/>
</dbReference>
<feature type="compositionally biased region" description="Polar residues" evidence="3">
    <location>
        <begin position="107"/>
        <end position="121"/>
    </location>
</feature>
<organism evidence="5 6">
    <name type="scientific">Candida tropicalis (strain ATCC MYA-3404 / T1)</name>
    <name type="common">Yeast</name>
    <dbReference type="NCBI Taxonomy" id="294747"/>
    <lineage>
        <taxon>Eukaryota</taxon>
        <taxon>Fungi</taxon>
        <taxon>Dikarya</taxon>
        <taxon>Ascomycota</taxon>
        <taxon>Saccharomycotina</taxon>
        <taxon>Pichiomycetes</taxon>
        <taxon>Debaryomycetaceae</taxon>
        <taxon>Candida/Lodderomyces clade</taxon>
        <taxon>Candida</taxon>
    </lineage>
</organism>